<dbReference type="EMBL" id="QJKJ01003060">
    <property type="protein sequence ID" value="RDY00162.1"/>
    <property type="molecule type" value="Genomic_DNA"/>
</dbReference>
<dbReference type="Proteomes" id="UP000257109">
    <property type="component" value="Unassembled WGS sequence"/>
</dbReference>
<comment type="caution">
    <text evidence="1">The sequence shown here is derived from an EMBL/GenBank/DDBJ whole genome shotgun (WGS) entry which is preliminary data.</text>
</comment>
<keyword evidence="2" id="KW-1185">Reference proteome</keyword>
<dbReference type="AlphaFoldDB" id="A0A371HBJ9"/>
<organism evidence="1 2">
    <name type="scientific">Mucuna pruriens</name>
    <name type="common">Velvet bean</name>
    <name type="synonym">Dolichos pruriens</name>
    <dbReference type="NCBI Taxonomy" id="157652"/>
    <lineage>
        <taxon>Eukaryota</taxon>
        <taxon>Viridiplantae</taxon>
        <taxon>Streptophyta</taxon>
        <taxon>Embryophyta</taxon>
        <taxon>Tracheophyta</taxon>
        <taxon>Spermatophyta</taxon>
        <taxon>Magnoliopsida</taxon>
        <taxon>eudicotyledons</taxon>
        <taxon>Gunneridae</taxon>
        <taxon>Pentapetalae</taxon>
        <taxon>rosids</taxon>
        <taxon>fabids</taxon>
        <taxon>Fabales</taxon>
        <taxon>Fabaceae</taxon>
        <taxon>Papilionoideae</taxon>
        <taxon>50 kb inversion clade</taxon>
        <taxon>NPAAA clade</taxon>
        <taxon>indigoferoid/millettioid clade</taxon>
        <taxon>Phaseoleae</taxon>
        <taxon>Mucuna</taxon>
    </lineage>
</organism>
<name>A0A371HBJ9_MUCPR</name>
<dbReference type="PANTHER" id="PTHR33067:SF31">
    <property type="entry name" value="RNA-DIRECTED DNA POLYMERASE"/>
    <property type="match status" value="1"/>
</dbReference>
<accession>A0A371HBJ9</accession>
<protein>
    <submittedName>
        <fullName evidence="1">Uncharacterized protein</fullName>
    </submittedName>
</protein>
<reference evidence="1" key="1">
    <citation type="submission" date="2018-05" db="EMBL/GenBank/DDBJ databases">
        <title>Draft genome of Mucuna pruriens seed.</title>
        <authorList>
            <person name="Nnadi N.E."/>
            <person name="Vos R."/>
            <person name="Hasami M.H."/>
            <person name="Devisetty U.K."/>
            <person name="Aguiy J.C."/>
        </authorList>
    </citation>
    <scope>NUCLEOTIDE SEQUENCE [LARGE SCALE GENOMIC DNA]</scope>
    <source>
        <strain evidence="1">JCA_2017</strain>
    </source>
</reference>
<gene>
    <name evidence="1" type="ORF">CR513_16697</name>
</gene>
<evidence type="ECO:0000313" key="2">
    <source>
        <dbReference type="Proteomes" id="UP000257109"/>
    </source>
</evidence>
<proteinExistence type="predicted"/>
<evidence type="ECO:0000313" key="1">
    <source>
        <dbReference type="EMBL" id="RDY00162.1"/>
    </source>
</evidence>
<sequence>MRPPLKGAQLTPLTKDKKRDKWFSRFLEIFKQLHINIHFFEAIVQMPIIFYDNTKKFPPKLKDLGNLAIPYTIGNSYLEKAPCDLSASINLMPETE</sequence>
<dbReference type="PANTHER" id="PTHR33067">
    <property type="entry name" value="RNA-DIRECTED DNA POLYMERASE-RELATED"/>
    <property type="match status" value="1"/>
</dbReference>
<feature type="non-terminal residue" evidence="1">
    <location>
        <position position="1"/>
    </location>
</feature>